<comment type="caution">
    <text evidence="3">The sequence shown here is derived from an EMBL/GenBank/DDBJ whole genome shotgun (WGS) entry which is preliminary data.</text>
</comment>
<dbReference type="Proteomes" id="UP000663832">
    <property type="component" value="Unassembled WGS sequence"/>
</dbReference>
<evidence type="ECO:0000313" key="5">
    <source>
        <dbReference type="Proteomes" id="UP000663832"/>
    </source>
</evidence>
<organism evidence="3 6">
    <name type="scientific">Adineta steineri</name>
    <dbReference type="NCBI Taxonomy" id="433720"/>
    <lineage>
        <taxon>Eukaryota</taxon>
        <taxon>Metazoa</taxon>
        <taxon>Spiralia</taxon>
        <taxon>Gnathifera</taxon>
        <taxon>Rotifera</taxon>
        <taxon>Eurotatoria</taxon>
        <taxon>Bdelloidea</taxon>
        <taxon>Adinetida</taxon>
        <taxon>Adinetidae</taxon>
        <taxon>Adineta</taxon>
    </lineage>
</organism>
<gene>
    <name evidence="3" type="ORF">BJG266_LOCUS24486</name>
    <name evidence="4" type="ORF">QVE165_LOCUS33955</name>
</gene>
<evidence type="ECO:0000313" key="4">
    <source>
        <dbReference type="EMBL" id="CAF1350385.1"/>
    </source>
</evidence>
<dbReference type="EMBL" id="CAJNOI010000175">
    <property type="protein sequence ID" value="CAF1158258.1"/>
    <property type="molecule type" value="Genomic_DNA"/>
</dbReference>
<feature type="compositionally biased region" description="Low complexity" evidence="1">
    <location>
        <begin position="27"/>
        <end position="52"/>
    </location>
</feature>
<feature type="region of interest" description="Disordered" evidence="1">
    <location>
        <begin position="18"/>
        <end position="68"/>
    </location>
</feature>
<dbReference type="AlphaFoldDB" id="A0A814T933"/>
<dbReference type="EMBL" id="CAJNOM010000315">
    <property type="protein sequence ID" value="CAF1350385.1"/>
    <property type="molecule type" value="Genomic_DNA"/>
</dbReference>
<proteinExistence type="predicted"/>
<feature type="signal peptide" evidence="2">
    <location>
        <begin position="1"/>
        <end position="20"/>
    </location>
</feature>
<protein>
    <submittedName>
        <fullName evidence="3">Uncharacterized protein</fullName>
    </submittedName>
</protein>
<evidence type="ECO:0000256" key="2">
    <source>
        <dbReference type="SAM" id="SignalP"/>
    </source>
</evidence>
<name>A0A814T933_9BILA</name>
<keyword evidence="5" id="KW-1185">Reference proteome</keyword>
<accession>A0A814T933</accession>
<reference evidence="3" key="1">
    <citation type="submission" date="2021-02" db="EMBL/GenBank/DDBJ databases">
        <authorList>
            <person name="Nowell W R."/>
        </authorList>
    </citation>
    <scope>NUCLEOTIDE SEQUENCE</scope>
</reference>
<sequence>MTVFFLITLTVGAQQTVVRTQHRRPQHGPQHGSQQGSQQGLQQGLQQASQHGSQHELQPEQLQQPQHGERTQAGILIVIIWCGVKL</sequence>
<evidence type="ECO:0000256" key="1">
    <source>
        <dbReference type="SAM" id="MobiDB-lite"/>
    </source>
</evidence>
<evidence type="ECO:0000313" key="3">
    <source>
        <dbReference type="EMBL" id="CAF1158258.1"/>
    </source>
</evidence>
<evidence type="ECO:0000313" key="6">
    <source>
        <dbReference type="Proteomes" id="UP000663877"/>
    </source>
</evidence>
<feature type="chain" id="PRO_5036225959" evidence="2">
    <location>
        <begin position="21"/>
        <end position="86"/>
    </location>
</feature>
<dbReference type="Proteomes" id="UP000663877">
    <property type="component" value="Unassembled WGS sequence"/>
</dbReference>
<keyword evidence="2" id="KW-0732">Signal</keyword>